<gene>
    <name evidence="2" type="ORF">Q5H94_12375</name>
</gene>
<keyword evidence="3" id="KW-1185">Reference proteome</keyword>
<dbReference type="InterPro" id="IPR029045">
    <property type="entry name" value="ClpP/crotonase-like_dom_sf"/>
</dbReference>
<dbReference type="SUPFAM" id="SSF52096">
    <property type="entry name" value="ClpP/crotonase"/>
    <property type="match status" value="1"/>
</dbReference>
<accession>A0ABT8ZZW8</accession>
<dbReference type="Proteomes" id="UP001176468">
    <property type="component" value="Unassembled WGS sequence"/>
</dbReference>
<dbReference type="Gene3D" id="3.90.226.10">
    <property type="entry name" value="2-enoyl-CoA Hydratase, Chain A, domain 1"/>
    <property type="match status" value="1"/>
</dbReference>
<organism evidence="2 3">
    <name type="scientific">Sphingomonas immobilis</name>
    <dbReference type="NCBI Taxonomy" id="3063997"/>
    <lineage>
        <taxon>Bacteria</taxon>
        <taxon>Pseudomonadati</taxon>
        <taxon>Pseudomonadota</taxon>
        <taxon>Alphaproteobacteria</taxon>
        <taxon>Sphingomonadales</taxon>
        <taxon>Sphingomonadaceae</taxon>
        <taxon>Sphingomonas</taxon>
    </lineage>
</organism>
<dbReference type="PANTHER" id="PTHR43684">
    <property type="match status" value="1"/>
</dbReference>
<dbReference type="EMBL" id="JAUQSZ010000008">
    <property type="protein sequence ID" value="MDO7843121.1"/>
    <property type="molecule type" value="Genomic_DNA"/>
</dbReference>
<evidence type="ECO:0000256" key="1">
    <source>
        <dbReference type="ARBA" id="ARBA00005254"/>
    </source>
</evidence>
<name>A0ABT8ZZW8_9SPHN</name>
<reference evidence="2" key="1">
    <citation type="submission" date="2023-07" db="EMBL/GenBank/DDBJ databases">
        <authorList>
            <person name="Kim M.K."/>
        </authorList>
    </citation>
    <scope>NUCLEOTIDE SEQUENCE</scope>
    <source>
        <strain evidence="2">CA1-15</strain>
    </source>
</reference>
<dbReference type="InterPro" id="IPR014748">
    <property type="entry name" value="Enoyl-CoA_hydra_C"/>
</dbReference>
<dbReference type="CDD" id="cd06558">
    <property type="entry name" value="crotonase-like"/>
    <property type="match status" value="1"/>
</dbReference>
<evidence type="ECO:0000313" key="3">
    <source>
        <dbReference type="Proteomes" id="UP001176468"/>
    </source>
</evidence>
<dbReference type="Pfam" id="PF00378">
    <property type="entry name" value="ECH_1"/>
    <property type="match status" value="2"/>
</dbReference>
<evidence type="ECO:0000313" key="2">
    <source>
        <dbReference type="EMBL" id="MDO7843121.1"/>
    </source>
</evidence>
<protein>
    <submittedName>
        <fullName evidence="2">Crotonase/enoyl-CoA hydratase family protein</fullName>
    </submittedName>
</protein>
<dbReference type="NCBIfam" id="NF006109">
    <property type="entry name" value="PRK08260.1"/>
    <property type="match status" value="1"/>
</dbReference>
<proteinExistence type="inferred from homology"/>
<dbReference type="InterPro" id="IPR001753">
    <property type="entry name" value="Enoyl-CoA_hydra/iso"/>
</dbReference>
<dbReference type="Gene3D" id="1.10.12.10">
    <property type="entry name" value="Lyase 2-enoyl-coa Hydratase, Chain A, domain 2"/>
    <property type="match status" value="1"/>
</dbReference>
<dbReference type="InterPro" id="IPR051053">
    <property type="entry name" value="ECH/Chromodomain_protein"/>
</dbReference>
<comment type="similarity">
    <text evidence="1">Belongs to the enoyl-CoA hydratase/isomerase family.</text>
</comment>
<sequence>MYETIGYDIDARVLTITLNRPERLNAFTTTMCEELIHAFDCADADDDVAAIIVTGAGRAFCAGADLSAGSATFDYANRPDRQNGEGSPVRADGSVDYAHPSIRDNGGRVSMRIYQSLKPVIGVINGPAIGIGVTMTLPMDVRIAADTARFGFVFSRRGIVPEAASSWFLPRVVGISRALEWCTSGRIFSAEEAKEGGLIRSIHPAEDLLGIGQAMAREIADNAAPVSVALTRQMMWRGLSQATPMEAHRLDSKLIYARGRAADAKEGVTAFLEKRPPHYPNTVGNDMPEPYPWWEEQSFTA</sequence>
<dbReference type="PANTHER" id="PTHR43684:SF4">
    <property type="entry name" value="ENOYL-COA HYDRATASE_ISOMERASE FAMILY PROTEIN (AFU_ORTHOLOGUE AFUA_1G01890)"/>
    <property type="match status" value="1"/>
</dbReference>
<comment type="caution">
    <text evidence="2">The sequence shown here is derived from an EMBL/GenBank/DDBJ whole genome shotgun (WGS) entry which is preliminary data.</text>
</comment>